<comment type="caution">
    <text evidence="2">The sequence shown here is derived from an EMBL/GenBank/DDBJ whole genome shotgun (WGS) entry which is preliminary data.</text>
</comment>
<dbReference type="RefSeq" id="WP_094837918.1">
    <property type="nucleotide sequence ID" value="NZ_NEVQ01000013.1"/>
</dbReference>
<dbReference type="EMBL" id="NEVQ01000013">
    <property type="protein sequence ID" value="OZI56049.1"/>
    <property type="molecule type" value="Genomic_DNA"/>
</dbReference>
<accession>A0A261U2F4</accession>
<dbReference type="AlphaFoldDB" id="A0A261U2F4"/>
<gene>
    <name evidence="2" type="ORF">CAL20_11400</name>
</gene>
<proteinExistence type="predicted"/>
<dbReference type="Proteomes" id="UP000216885">
    <property type="component" value="Unassembled WGS sequence"/>
</dbReference>
<dbReference type="Pfam" id="PF02464">
    <property type="entry name" value="CinA"/>
    <property type="match status" value="1"/>
</dbReference>
<evidence type="ECO:0000313" key="3">
    <source>
        <dbReference type="Proteomes" id="UP000216885"/>
    </source>
</evidence>
<protein>
    <submittedName>
        <fullName evidence="2">Ompetence-damaged protein</fullName>
    </submittedName>
</protein>
<dbReference type="InterPro" id="IPR036653">
    <property type="entry name" value="CinA-like_C"/>
</dbReference>
<dbReference type="InterPro" id="IPR008136">
    <property type="entry name" value="CinA_C"/>
</dbReference>
<keyword evidence="3" id="KW-1185">Reference proteome</keyword>
<dbReference type="SUPFAM" id="SSF142433">
    <property type="entry name" value="CinA-like"/>
    <property type="match status" value="1"/>
</dbReference>
<organism evidence="2 3">
    <name type="scientific">Bordetella genomosp. 4</name>
    <dbReference type="NCBI Taxonomy" id="463044"/>
    <lineage>
        <taxon>Bacteria</taxon>
        <taxon>Pseudomonadati</taxon>
        <taxon>Pseudomonadota</taxon>
        <taxon>Betaproteobacteria</taxon>
        <taxon>Burkholderiales</taxon>
        <taxon>Alcaligenaceae</taxon>
        <taxon>Bordetella</taxon>
    </lineage>
</organism>
<feature type="domain" description="CinA C-terminal" evidence="1">
    <location>
        <begin position="5"/>
        <end position="155"/>
    </location>
</feature>
<sequence>MTEIENVANYLRRRSLTLATAESCTAGLIASQLAEVPGAGGLLECEFVVYSPAAKRSCLGVSDEILRQYNLTSTEVSCAMAKGAAERCSASVIIANTGVADDGGEGVEAGTQCYAWLLRTPGIPTRIYTETRQFSGSRNEVRQMAAEYALQRIQHYHAQWLASRERGNDDD</sequence>
<name>A0A261U2F4_9BORD</name>
<dbReference type="NCBIfam" id="TIGR00199">
    <property type="entry name" value="PncC_domain"/>
    <property type="match status" value="1"/>
</dbReference>
<reference evidence="2 3" key="1">
    <citation type="submission" date="2017-05" db="EMBL/GenBank/DDBJ databases">
        <title>Complete and WGS of Bordetella genogroups.</title>
        <authorList>
            <person name="Spilker T."/>
            <person name="LiPuma J."/>
        </authorList>
    </citation>
    <scope>NUCLEOTIDE SEQUENCE [LARGE SCALE GENOMIC DNA]</scope>
    <source>
        <strain evidence="2 3">AU9919</strain>
    </source>
</reference>
<evidence type="ECO:0000313" key="2">
    <source>
        <dbReference type="EMBL" id="OZI56049.1"/>
    </source>
</evidence>
<dbReference type="Gene3D" id="3.90.950.20">
    <property type="entry name" value="CinA-like"/>
    <property type="match status" value="1"/>
</dbReference>
<evidence type="ECO:0000259" key="1">
    <source>
        <dbReference type="Pfam" id="PF02464"/>
    </source>
</evidence>